<dbReference type="Pfam" id="PF02837">
    <property type="entry name" value="Glyco_hydro_2_N"/>
    <property type="match status" value="1"/>
</dbReference>
<dbReference type="InterPro" id="IPR036156">
    <property type="entry name" value="Beta-gal/glucu_dom_sf"/>
</dbReference>
<sequence length="563" mass="65625">MSIPRPEHPNPQFERKEWLNLNGIWEFQLDMGKSGIERKMYNLDHLEGQINVPFCVESALSGVENLDFMPAVWYRRTFSAPESWREGKVILHFGAADYETFVYMNKQFVGSHRGGYSSFGLDVTAFLREGENSLTVCVQDDIRSCAQPRGKQSSLYYSNGCDYTRCTGIWQTVWLEHLPDSHLKSFRFYPDAANQMVEIEAELAGKDRLSVEISYEGRPVGRAEVQGKPMVRFIVPLQEKHLWEAGHGRLYDVKFTYGQDVVQSYFGLRDVELDGLKFRLNDKSIFLRMVLDQGYYRDGIYTAKDDETLKKDIELSMDMGFNGARLHQKVFEPRFLYHCDRMGYLVWGEFANWGFESFDQNALVSLIPEWLEVMKRDCNHPSIIGWCPLNEILRQIPEFQPIVYQVTKAFDPGRPCIDISGYVHNMRAEIFDVHDYIQDPKHFRETYRRVKEEGVWPGPYEYEYGGQPVFVSEYGGIRWDMDSDLPENSWGYGESPKTKEEFLERYKGLTHALLDNDRVIGFCYTQLYDIEQEVNGLYTYDRKAKFDPVVIRAINSKKSPIED</sequence>
<dbReference type="InterPro" id="IPR006103">
    <property type="entry name" value="Glyco_hydro_2_cat"/>
</dbReference>
<dbReference type="AlphaFoldDB" id="A0A926E362"/>
<keyword evidence="6" id="KW-1185">Reference proteome</keyword>
<dbReference type="PANTHER" id="PTHR42732">
    <property type="entry name" value="BETA-GALACTOSIDASE"/>
    <property type="match status" value="1"/>
</dbReference>
<dbReference type="Proteomes" id="UP000610760">
    <property type="component" value="Unassembled WGS sequence"/>
</dbReference>
<evidence type="ECO:0000259" key="2">
    <source>
        <dbReference type="Pfam" id="PF00703"/>
    </source>
</evidence>
<evidence type="ECO:0000313" key="6">
    <source>
        <dbReference type="Proteomes" id="UP000610760"/>
    </source>
</evidence>
<dbReference type="RefSeq" id="WP_249294281.1">
    <property type="nucleotide sequence ID" value="NZ_JACRSV010000001.1"/>
</dbReference>
<comment type="caution">
    <text evidence="5">The sequence shown here is derived from an EMBL/GenBank/DDBJ whole genome shotgun (WGS) entry which is preliminary data.</text>
</comment>
<evidence type="ECO:0000313" key="5">
    <source>
        <dbReference type="EMBL" id="MBC8559387.1"/>
    </source>
</evidence>
<dbReference type="SUPFAM" id="SSF49785">
    <property type="entry name" value="Galactose-binding domain-like"/>
    <property type="match status" value="1"/>
</dbReference>
<dbReference type="InterPro" id="IPR006104">
    <property type="entry name" value="Glyco_hydro_2_N"/>
</dbReference>
<protein>
    <submittedName>
        <fullName evidence="5">Beta-galactosidase</fullName>
    </submittedName>
</protein>
<comment type="similarity">
    <text evidence="1">Belongs to the glycosyl hydrolase 2 family.</text>
</comment>
<proteinExistence type="inferred from homology"/>
<dbReference type="SUPFAM" id="SSF49303">
    <property type="entry name" value="beta-Galactosidase/glucuronidase domain"/>
    <property type="match status" value="1"/>
</dbReference>
<evidence type="ECO:0000259" key="4">
    <source>
        <dbReference type="Pfam" id="PF02837"/>
    </source>
</evidence>
<dbReference type="InterPro" id="IPR051913">
    <property type="entry name" value="GH2_Domain-Containing"/>
</dbReference>
<dbReference type="GO" id="GO:0004553">
    <property type="term" value="F:hydrolase activity, hydrolyzing O-glycosyl compounds"/>
    <property type="evidence" value="ECO:0007669"/>
    <property type="project" value="InterPro"/>
</dbReference>
<dbReference type="GO" id="GO:0005975">
    <property type="term" value="P:carbohydrate metabolic process"/>
    <property type="evidence" value="ECO:0007669"/>
    <property type="project" value="InterPro"/>
</dbReference>
<dbReference type="EMBL" id="JACRSV010000001">
    <property type="protein sequence ID" value="MBC8559387.1"/>
    <property type="molecule type" value="Genomic_DNA"/>
</dbReference>
<evidence type="ECO:0000259" key="3">
    <source>
        <dbReference type="Pfam" id="PF02836"/>
    </source>
</evidence>
<dbReference type="Gene3D" id="3.20.20.80">
    <property type="entry name" value="Glycosidases"/>
    <property type="match status" value="1"/>
</dbReference>
<dbReference type="Pfam" id="PF00703">
    <property type="entry name" value="Glyco_hydro_2"/>
    <property type="match status" value="1"/>
</dbReference>
<organism evidence="5 6">
    <name type="scientific">Fumia xinanensis</name>
    <dbReference type="NCBI Taxonomy" id="2763659"/>
    <lineage>
        <taxon>Bacteria</taxon>
        <taxon>Bacillati</taxon>
        <taxon>Bacillota</taxon>
        <taxon>Clostridia</taxon>
        <taxon>Eubacteriales</taxon>
        <taxon>Oscillospiraceae</taxon>
        <taxon>Fumia</taxon>
    </lineage>
</organism>
<dbReference type="InterPro" id="IPR017853">
    <property type="entry name" value="GH"/>
</dbReference>
<reference evidence="5" key="1">
    <citation type="submission" date="2020-08" db="EMBL/GenBank/DDBJ databases">
        <title>Genome public.</title>
        <authorList>
            <person name="Liu C."/>
            <person name="Sun Q."/>
        </authorList>
    </citation>
    <scope>NUCLEOTIDE SEQUENCE</scope>
    <source>
        <strain evidence="5">NSJ-33</strain>
    </source>
</reference>
<evidence type="ECO:0000256" key="1">
    <source>
        <dbReference type="ARBA" id="ARBA00007401"/>
    </source>
</evidence>
<feature type="domain" description="Glycosyl hydrolases family 2 sugar binding" evidence="4">
    <location>
        <begin position="67"/>
        <end position="179"/>
    </location>
</feature>
<dbReference type="PANTHER" id="PTHR42732:SF3">
    <property type="entry name" value="HYDROLASE"/>
    <property type="match status" value="1"/>
</dbReference>
<dbReference type="InterPro" id="IPR006102">
    <property type="entry name" value="Ig-like_GH2"/>
</dbReference>
<dbReference type="Gene3D" id="2.60.120.260">
    <property type="entry name" value="Galactose-binding domain-like"/>
    <property type="match status" value="1"/>
</dbReference>
<feature type="domain" description="Glycoside hydrolase family 2 catalytic" evidence="3">
    <location>
        <begin position="273"/>
        <end position="475"/>
    </location>
</feature>
<dbReference type="Pfam" id="PF02836">
    <property type="entry name" value="Glyco_hydro_2_C"/>
    <property type="match status" value="1"/>
</dbReference>
<dbReference type="InterPro" id="IPR008979">
    <property type="entry name" value="Galactose-bd-like_sf"/>
</dbReference>
<name>A0A926E362_9FIRM</name>
<dbReference type="SUPFAM" id="SSF51445">
    <property type="entry name" value="(Trans)glycosidases"/>
    <property type="match status" value="1"/>
</dbReference>
<feature type="domain" description="Glycoside hydrolase family 2 immunoglobulin-like beta-sandwich" evidence="2">
    <location>
        <begin position="182"/>
        <end position="269"/>
    </location>
</feature>
<gene>
    <name evidence="5" type="ORF">H8710_04800</name>
</gene>
<accession>A0A926E362</accession>